<protein>
    <submittedName>
        <fullName evidence="4">Phosphoribosyltransferase</fullName>
    </submittedName>
</protein>
<accession>A0A0C1YCI7</accession>
<dbReference type="PANTHER" id="PTHR43363:SF1">
    <property type="entry name" value="HYPOXANTHINE-GUANINE PHOSPHORIBOSYLTRANSFERASE"/>
    <property type="match status" value="1"/>
</dbReference>
<keyword evidence="1 4" id="KW-0328">Glycosyltransferase</keyword>
<dbReference type="CDD" id="cd06223">
    <property type="entry name" value="PRTases_typeI"/>
    <property type="match status" value="1"/>
</dbReference>
<reference evidence="4" key="3">
    <citation type="submission" date="2020-02" db="EMBL/GenBank/DDBJ databases">
        <authorList>
            <person name="Sarangi A.N."/>
            <person name="Ghosh S."/>
            <person name="Mukherjee M."/>
            <person name="Tripathy S."/>
        </authorList>
    </citation>
    <scope>NUCLEOTIDE SEQUENCE</scope>
    <source>
        <strain evidence="4">BDU141951</strain>
    </source>
</reference>
<feature type="domain" description="Phosphoribosyltransferase" evidence="3">
    <location>
        <begin position="8"/>
        <end position="154"/>
    </location>
</feature>
<gene>
    <name evidence="4" type="ORF">QQ91_016960</name>
</gene>
<sequence>MSDLHITWDDYHDLIETLAVQIYESGWEFNQIVCIAKGGVRIGDLLCRIYDVPLAILSTASYGGKNNQQRGKIVFSRDLTMTTANLGDRVLLVDDLVDSGTTLERSIQWLKCHYGFYIDEIRTAVLWQKACSSAKPDYYGQYLPDNPWIHQPTAKYERMSITDLIASRQVTESV</sequence>
<dbReference type="GO" id="GO:0016757">
    <property type="term" value="F:glycosyltransferase activity"/>
    <property type="evidence" value="ECO:0007669"/>
    <property type="project" value="UniProtKB-KW"/>
</dbReference>
<proteinExistence type="predicted"/>
<evidence type="ECO:0000256" key="2">
    <source>
        <dbReference type="ARBA" id="ARBA00022679"/>
    </source>
</evidence>
<comment type="caution">
    <text evidence="4">The sequence shown here is derived from an EMBL/GenBank/DDBJ whole genome shotgun (WGS) entry which is preliminary data.</text>
</comment>
<evidence type="ECO:0000256" key="1">
    <source>
        <dbReference type="ARBA" id="ARBA00022676"/>
    </source>
</evidence>
<reference evidence="4" key="1">
    <citation type="submission" date="2014-11" db="EMBL/GenBank/DDBJ databases">
        <authorList>
            <person name="Malar M.C."/>
            <person name="Sen D."/>
            <person name="Tripathy S."/>
        </authorList>
    </citation>
    <scope>NUCLEOTIDE SEQUENCE</scope>
    <source>
        <strain evidence="4">BDU141951</strain>
    </source>
</reference>
<dbReference type="Gene3D" id="3.40.50.2020">
    <property type="match status" value="1"/>
</dbReference>
<dbReference type="Pfam" id="PF00156">
    <property type="entry name" value="Pribosyltran"/>
    <property type="match status" value="1"/>
</dbReference>
<keyword evidence="2" id="KW-0808">Transferase</keyword>
<dbReference type="SUPFAM" id="SSF53271">
    <property type="entry name" value="PRTase-like"/>
    <property type="match status" value="1"/>
</dbReference>
<dbReference type="PANTHER" id="PTHR43363">
    <property type="entry name" value="HYPOXANTHINE PHOSPHORIBOSYLTRANSFERASE"/>
    <property type="match status" value="1"/>
</dbReference>
<evidence type="ECO:0000259" key="3">
    <source>
        <dbReference type="Pfam" id="PF00156"/>
    </source>
</evidence>
<dbReference type="InterPro" id="IPR029057">
    <property type="entry name" value="PRTase-like"/>
</dbReference>
<organism evidence="4">
    <name type="scientific">Lyngbya confervoides BDU141951</name>
    <dbReference type="NCBI Taxonomy" id="1574623"/>
    <lineage>
        <taxon>Bacteria</taxon>
        <taxon>Bacillati</taxon>
        <taxon>Cyanobacteriota</taxon>
        <taxon>Cyanophyceae</taxon>
        <taxon>Oscillatoriophycideae</taxon>
        <taxon>Oscillatoriales</taxon>
        <taxon>Microcoleaceae</taxon>
        <taxon>Lyngbya</taxon>
    </lineage>
</organism>
<evidence type="ECO:0000313" key="4">
    <source>
        <dbReference type="EMBL" id="NEV68795.1"/>
    </source>
</evidence>
<dbReference type="AlphaFoldDB" id="A0A0C1YCI7"/>
<dbReference type="InterPro" id="IPR000836">
    <property type="entry name" value="PRTase_dom"/>
</dbReference>
<dbReference type="EMBL" id="JTHE02000003">
    <property type="protein sequence ID" value="NEV68795.1"/>
    <property type="molecule type" value="Genomic_DNA"/>
</dbReference>
<name>A0A0C1YCI7_9CYAN</name>
<reference evidence="4" key="2">
    <citation type="journal article" date="2015" name="Genome Announc.">
        <title>Draft Genome Sequence of Filamentous Marine Cyanobacterium Lyngbya confervoides Strain BDU141951.</title>
        <authorList>
            <person name="Chandrababunaidu M.M."/>
            <person name="Sen D."/>
            <person name="Tripathy S."/>
        </authorList>
    </citation>
    <scope>NUCLEOTIDE SEQUENCE</scope>
    <source>
        <strain evidence="4">BDU141951</strain>
    </source>
</reference>